<evidence type="ECO:0000256" key="1">
    <source>
        <dbReference type="SAM" id="MobiDB-lite"/>
    </source>
</evidence>
<evidence type="ECO:0000313" key="2">
    <source>
        <dbReference type="EMBL" id="GMT24276.1"/>
    </source>
</evidence>
<reference evidence="2" key="1">
    <citation type="submission" date="2023-10" db="EMBL/GenBank/DDBJ databases">
        <title>Genome assembly of Pristionchus species.</title>
        <authorList>
            <person name="Yoshida K."/>
            <person name="Sommer R.J."/>
        </authorList>
    </citation>
    <scope>NUCLEOTIDE SEQUENCE</scope>
    <source>
        <strain evidence="2">RS5133</strain>
    </source>
</reference>
<dbReference type="AlphaFoldDB" id="A0AAV5W0I3"/>
<gene>
    <name evidence="2" type="ORF">PFISCL1PPCAC_15573</name>
</gene>
<evidence type="ECO:0000313" key="3">
    <source>
        <dbReference type="Proteomes" id="UP001432322"/>
    </source>
</evidence>
<protein>
    <submittedName>
        <fullName evidence="2">Uncharacterized protein</fullName>
    </submittedName>
</protein>
<dbReference type="EMBL" id="BTSY01000004">
    <property type="protein sequence ID" value="GMT24276.1"/>
    <property type="molecule type" value="Genomic_DNA"/>
</dbReference>
<feature type="compositionally biased region" description="Polar residues" evidence="1">
    <location>
        <begin position="67"/>
        <end position="86"/>
    </location>
</feature>
<organism evidence="2 3">
    <name type="scientific">Pristionchus fissidentatus</name>
    <dbReference type="NCBI Taxonomy" id="1538716"/>
    <lineage>
        <taxon>Eukaryota</taxon>
        <taxon>Metazoa</taxon>
        <taxon>Ecdysozoa</taxon>
        <taxon>Nematoda</taxon>
        <taxon>Chromadorea</taxon>
        <taxon>Rhabditida</taxon>
        <taxon>Rhabditina</taxon>
        <taxon>Diplogasteromorpha</taxon>
        <taxon>Diplogasteroidea</taxon>
        <taxon>Neodiplogasteridae</taxon>
        <taxon>Pristionchus</taxon>
    </lineage>
</organism>
<feature type="region of interest" description="Disordered" evidence="1">
    <location>
        <begin position="60"/>
        <end position="86"/>
    </location>
</feature>
<dbReference type="Proteomes" id="UP001432322">
    <property type="component" value="Unassembled WGS sequence"/>
</dbReference>
<keyword evidence="3" id="KW-1185">Reference proteome</keyword>
<comment type="caution">
    <text evidence="2">The sequence shown here is derived from an EMBL/GenBank/DDBJ whole genome shotgun (WGS) entry which is preliminary data.</text>
</comment>
<proteinExistence type="predicted"/>
<name>A0AAV5W0I3_9BILA</name>
<accession>A0AAV5W0I3</accession>
<sequence>MLGRFREGKRLWRSFTRLRPSSAPPLVARELCSKGNPVARTQTAPQQRFESDFASCRGPIDKLREGSPSNLQAASQRSTAGRESSTTFREMIRHTRLPMVYRCQAFLSRTSQSMEGSL</sequence>